<feature type="transmembrane region" description="Helical" evidence="24">
    <location>
        <begin position="161"/>
        <end position="183"/>
    </location>
</feature>
<comment type="pathway">
    <text evidence="3">Phospholipid metabolism; CDP-diacylglycerol biosynthesis; CDP-diacylglycerol from sn-glycerol 3-phosphate: step 3/3.</text>
</comment>
<feature type="transmembrane region" description="Helical" evidence="24">
    <location>
        <begin position="204"/>
        <end position="224"/>
    </location>
</feature>
<dbReference type="PANTHER" id="PTHR46382:SF1">
    <property type="entry name" value="PHOSPHATIDATE CYTIDYLYLTRANSFERASE"/>
    <property type="match status" value="1"/>
</dbReference>
<evidence type="ECO:0000256" key="3">
    <source>
        <dbReference type="ARBA" id="ARBA00005119"/>
    </source>
</evidence>
<dbReference type="KEGG" id="rml:FF011L_40610"/>
<evidence type="ECO:0000256" key="18">
    <source>
        <dbReference type="ARBA" id="ARBA00029893"/>
    </source>
</evidence>
<reference evidence="25 26" key="1">
    <citation type="submission" date="2019-02" db="EMBL/GenBank/DDBJ databases">
        <title>Deep-cultivation of Planctomycetes and their phenomic and genomic characterization uncovers novel biology.</title>
        <authorList>
            <person name="Wiegand S."/>
            <person name="Jogler M."/>
            <person name="Boedeker C."/>
            <person name="Pinto D."/>
            <person name="Vollmers J."/>
            <person name="Rivas-Marin E."/>
            <person name="Kohn T."/>
            <person name="Peeters S.H."/>
            <person name="Heuer A."/>
            <person name="Rast P."/>
            <person name="Oberbeckmann S."/>
            <person name="Bunk B."/>
            <person name="Jeske O."/>
            <person name="Meyerdierks A."/>
            <person name="Storesund J.E."/>
            <person name="Kallscheuer N."/>
            <person name="Luecker S."/>
            <person name="Lage O.M."/>
            <person name="Pohl T."/>
            <person name="Merkel B.J."/>
            <person name="Hornburger P."/>
            <person name="Mueller R.-W."/>
            <person name="Bruemmer F."/>
            <person name="Labrenz M."/>
            <person name="Spormann A.M."/>
            <person name="Op den Camp H."/>
            <person name="Overmann J."/>
            <person name="Amann R."/>
            <person name="Jetten M.S.M."/>
            <person name="Mascher T."/>
            <person name="Medema M.H."/>
            <person name="Devos D.P."/>
            <person name="Kaster A.-K."/>
            <person name="Ovreas L."/>
            <person name="Rohde M."/>
            <person name="Galperin M.Y."/>
            <person name="Jogler C."/>
        </authorList>
    </citation>
    <scope>NUCLEOTIDE SEQUENCE [LARGE SCALE GENOMIC DNA]</scope>
    <source>
        <strain evidence="25 26">FF011L</strain>
    </source>
</reference>
<dbReference type="OrthoDB" id="9799199at2"/>
<evidence type="ECO:0000256" key="9">
    <source>
        <dbReference type="ARBA" id="ARBA00022516"/>
    </source>
</evidence>
<evidence type="ECO:0000256" key="17">
    <source>
        <dbReference type="ARBA" id="ARBA00023264"/>
    </source>
</evidence>
<comment type="similarity">
    <text evidence="5">Belongs to the CDS family.</text>
</comment>
<keyword evidence="9" id="KW-0444">Lipid biosynthesis</keyword>
<keyword evidence="26" id="KW-1185">Reference proteome</keyword>
<dbReference type="Proteomes" id="UP000320672">
    <property type="component" value="Chromosome"/>
</dbReference>
<feature type="transmembrane region" description="Helical" evidence="24">
    <location>
        <begin position="236"/>
        <end position="254"/>
    </location>
</feature>
<proteinExistence type="inferred from homology"/>
<dbReference type="EMBL" id="CP036262">
    <property type="protein sequence ID" value="QDS95268.1"/>
    <property type="molecule type" value="Genomic_DNA"/>
</dbReference>
<dbReference type="PANTHER" id="PTHR46382">
    <property type="entry name" value="PHOSPHATIDATE CYTIDYLYLTRANSFERASE"/>
    <property type="match status" value="1"/>
</dbReference>
<evidence type="ECO:0000256" key="15">
    <source>
        <dbReference type="ARBA" id="ARBA00023136"/>
    </source>
</evidence>
<keyword evidence="8" id="KW-1003">Cell membrane</keyword>
<keyword evidence="12 25" id="KW-0548">Nucleotidyltransferase</keyword>
<dbReference type="GO" id="GO:0005886">
    <property type="term" value="C:plasma membrane"/>
    <property type="evidence" value="ECO:0007669"/>
    <property type="project" value="UniProtKB-SubCell"/>
</dbReference>
<keyword evidence="14" id="KW-0443">Lipid metabolism</keyword>
<evidence type="ECO:0000256" key="20">
    <source>
        <dbReference type="ARBA" id="ARBA00032253"/>
    </source>
</evidence>
<evidence type="ECO:0000256" key="1">
    <source>
        <dbReference type="ARBA" id="ARBA00001698"/>
    </source>
</evidence>
<dbReference type="GO" id="GO:0004605">
    <property type="term" value="F:phosphatidate cytidylyltransferase activity"/>
    <property type="evidence" value="ECO:0007669"/>
    <property type="project" value="UniProtKB-EC"/>
</dbReference>
<dbReference type="Pfam" id="PF01148">
    <property type="entry name" value="CTP_transf_1"/>
    <property type="match status" value="1"/>
</dbReference>
<organism evidence="25 26">
    <name type="scientific">Roseimaritima multifibrata</name>
    <dbReference type="NCBI Taxonomy" id="1930274"/>
    <lineage>
        <taxon>Bacteria</taxon>
        <taxon>Pseudomonadati</taxon>
        <taxon>Planctomycetota</taxon>
        <taxon>Planctomycetia</taxon>
        <taxon>Pirellulales</taxon>
        <taxon>Pirellulaceae</taxon>
        <taxon>Roseimaritima</taxon>
    </lineage>
</organism>
<keyword evidence="17" id="KW-1208">Phospholipid metabolism</keyword>
<evidence type="ECO:0000256" key="11">
    <source>
        <dbReference type="ARBA" id="ARBA00022692"/>
    </source>
</evidence>
<evidence type="ECO:0000256" key="24">
    <source>
        <dbReference type="SAM" id="Phobius"/>
    </source>
</evidence>
<evidence type="ECO:0000256" key="21">
    <source>
        <dbReference type="ARBA" id="ARBA00032396"/>
    </source>
</evidence>
<keyword evidence="16" id="KW-0594">Phospholipid biosynthesis</keyword>
<dbReference type="GO" id="GO:0016024">
    <property type="term" value="P:CDP-diacylglycerol biosynthetic process"/>
    <property type="evidence" value="ECO:0007669"/>
    <property type="project" value="TreeGrafter"/>
</dbReference>
<feature type="transmembrane region" description="Helical" evidence="24">
    <location>
        <begin position="66"/>
        <end position="84"/>
    </location>
</feature>
<dbReference type="RefSeq" id="WP_145353301.1">
    <property type="nucleotide sequence ID" value="NZ_CP036262.1"/>
</dbReference>
<protein>
    <recommendedName>
        <fullName evidence="7">Phosphatidate cytidylyltransferase</fullName>
        <ecNumber evidence="6">2.7.7.41</ecNumber>
    </recommendedName>
    <alternativeName>
        <fullName evidence="20">CDP-DAG synthase</fullName>
    </alternativeName>
    <alternativeName>
        <fullName evidence="22">CDP-DG synthase</fullName>
    </alternativeName>
    <alternativeName>
        <fullName evidence="18">CDP-diacylglycerol synthase</fullName>
    </alternativeName>
    <alternativeName>
        <fullName evidence="21">CDP-diglyceride pyrophosphorylase</fullName>
    </alternativeName>
    <alternativeName>
        <fullName evidence="23">CDP-diglyceride synthase</fullName>
    </alternativeName>
    <alternativeName>
        <fullName evidence="19">CTP:phosphatidate cytidylyltransferase</fullName>
    </alternativeName>
</protein>
<evidence type="ECO:0000256" key="5">
    <source>
        <dbReference type="ARBA" id="ARBA00010185"/>
    </source>
</evidence>
<comment type="pathway">
    <text evidence="4">Lipid metabolism.</text>
</comment>
<evidence type="ECO:0000313" key="26">
    <source>
        <dbReference type="Proteomes" id="UP000320672"/>
    </source>
</evidence>
<evidence type="ECO:0000256" key="14">
    <source>
        <dbReference type="ARBA" id="ARBA00023098"/>
    </source>
</evidence>
<evidence type="ECO:0000256" key="7">
    <source>
        <dbReference type="ARBA" id="ARBA00019373"/>
    </source>
</evidence>
<keyword evidence="11 24" id="KW-0812">Transmembrane</keyword>
<feature type="transmembrane region" description="Helical" evidence="24">
    <location>
        <begin position="135"/>
        <end position="155"/>
    </location>
</feature>
<accession>A0A517MK66</accession>
<feature type="transmembrane region" description="Helical" evidence="24">
    <location>
        <begin position="34"/>
        <end position="54"/>
    </location>
</feature>
<evidence type="ECO:0000256" key="19">
    <source>
        <dbReference type="ARBA" id="ARBA00031825"/>
    </source>
</evidence>
<gene>
    <name evidence="25" type="primary">cdsA_2</name>
    <name evidence="25" type="ORF">FF011L_40610</name>
</gene>
<evidence type="ECO:0000256" key="4">
    <source>
        <dbReference type="ARBA" id="ARBA00005189"/>
    </source>
</evidence>
<keyword evidence="13 24" id="KW-1133">Transmembrane helix</keyword>
<evidence type="ECO:0000256" key="8">
    <source>
        <dbReference type="ARBA" id="ARBA00022475"/>
    </source>
</evidence>
<dbReference type="EC" id="2.7.7.41" evidence="6"/>
<evidence type="ECO:0000256" key="2">
    <source>
        <dbReference type="ARBA" id="ARBA00004651"/>
    </source>
</evidence>
<evidence type="ECO:0000256" key="23">
    <source>
        <dbReference type="ARBA" id="ARBA00033406"/>
    </source>
</evidence>
<evidence type="ECO:0000256" key="13">
    <source>
        <dbReference type="ARBA" id="ARBA00022989"/>
    </source>
</evidence>
<sequence length="305" mass="31998">MLKDRLRSSAILLTFVFLMVWLDARHALFGVGGIWLLPMLMLLTLGTAVDICRLLTGANRLVRQPVTVVATMLVPLFACIPYIWEISGNLYPADCPVGRVGWIGIGIFVAAGIALTAEMMHYGRGPVGAMDRLQAGIFVATYVGVPMAFLVAVRNLGSGNWGLAALLTLIAVTKVCDAGAYFTGSMIGKHKLIPRLSPGKTWEGACGGIVASIAVAYGCVHWLFPAMVEIPFTAAPWWGPAVLGTICAITGMMGDLAESLVKRDTGAKDSGTTLPGLGGVWDVTDSLIATSVPGFLCFAAGLAGA</sequence>
<evidence type="ECO:0000256" key="10">
    <source>
        <dbReference type="ARBA" id="ARBA00022679"/>
    </source>
</evidence>
<evidence type="ECO:0000256" key="12">
    <source>
        <dbReference type="ARBA" id="ARBA00022695"/>
    </source>
</evidence>
<comment type="catalytic activity">
    <reaction evidence="1">
        <text>a 1,2-diacyl-sn-glycero-3-phosphate + CTP + H(+) = a CDP-1,2-diacyl-sn-glycerol + diphosphate</text>
        <dbReference type="Rhea" id="RHEA:16229"/>
        <dbReference type="ChEBI" id="CHEBI:15378"/>
        <dbReference type="ChEBI" id="CHEBI:33019"/>
        <dbReference type="ChEBI" id="CHEBI:37563"/>
        <dbReference type="ChEBI" id="CHEBI:58332"/>
        <dbReference type="ChEBI" id="CHEBI:58608"/>
        <dbReference type="EC" id="2.7.7.41"/>
    </reaction>
</comment>
<feature type="transmembrane region" description="Helical" evidence="24">
    <location>
        <begin position="96"/>
        <end position="115"/>
    </location>
</feature>
<evidence type="ECO:0000256" key="22">
    <source>
        <dbReference type="ARBA" id="ARBA00032743"/>
    </source>
</evidence>
<keyword evidence="15 24" id="KW-0472">Membrane</keyword>
<keyword evidence="10 25" id="KW-0808">Transferase</keyword>
<evidence type="ECO:0000256" key="6">
    <source>
        <dbReference type="ARBA" id="ARBA00012487"/>
    </source>
</evidence>
<name>A0A517MK66_9BACT</name>
<comment type="subcellular location">
    <subcellularLocation>
        <location evidence="2">Cell membrane</location>
        <topology evidence="2">Multi-pass membrane protein</topology>
    </subcellularLocation>
</comment>
<evidence type="ECO:0000256" key="16">
    <source>
        <dbReference type="ARBA" id="ARBA00023209"/>
    </source>
</evidence>
<dbReference type="AlphaFoldDB" id="A0A517MK66"/>
<evidence type="ECO:0000313" key="25">
    <source>
        <dbReference type="EMBL" id="QDS95268.1"/>
    </source>
</evidence>